<evidence type="ECO:0000313" key="1">
    <source>
        <dbReference type="EMBL" id="GER52499.1"/>
    </source>
</evidence>
<accession>A0A5A7R4U0</accession>
<name>A0A5A7R4U0_STRAF</name>
<dbReference type="AlphaFoldDB" id="A0A5A7R4U0"/>
<dbReference type="GO" id="GO:0016787">
    <property type="term" value="F:hydrolase activity"/>
    <property type="evidence" value="ECO:0007669"/>
    <property type="project" value="UniProtKB-KW"/>
</dbReference>
<comment type="caution">
    <text evidence="1">The sequence shown here is derived from an EMBL/GenBank/DDBJ whole genome shotgun (WGS) entry which is preliminary data.</text>
</comment>
<organism evidence="1 2">
    <name type="scientific">Striga asiatica</name>
    <name type="common">Asiatic witchweed</name>
    <name type="synonym">Buchnera asiatica</name>
    <dbReference type="NCBI Taxonomy" id="4170"/>
    <lineage>
        <taxon>Eukaryota</taxon>
        <taxon>Viridiplantae</taxon>
        <taxon>Streptophyta</taxon>
        <taxon>Embryophyta</taxon>
        <taxon>Tracheophyta</taxon>
        <taxon>Spermatophyta</taxon>
        <taxon>Magnoliopsida</taxon>
        <taxon>eudicotyledons</taxon>
        <taxon>Gunneridae</taxon>
        <taxon>Pentapetalae</taxon>
        <taxon>asterids</taxon>
        <taxon>lamiids</taxon>
        <taxon>Lamiales</taxon>
        <taxon>Orobanchaceae</taxon>
        <taxon>Buchnereae</taxon>
        <taxon>Striga</taxon>
    </lineage>
</organism>
<dbReference type="EMBL" id="BKCP01010403">
    <property type="protein sequence ID" value="GER52499.1"/>
    <property type="molecule type" value="Genomic_DNA"/>
</dbReference>
<reference evidence="2" key="1">
    <citation type="journal article" date="2019" name="Curr. Biol.">
        <title>Genome Sequence of Striga asiatica Provides Insight into the Evolution of Plant Parasitism.</title>
        <authorList>
            <person name="Yoshida S."/>
            <person name="Kim S."/>
            <person name="Wafula E.K."/>
            <person name="Tanskanen J."/>
            <person name="Kim Y.M."/>
            <person name="Honaas L."/>
            <person name="Yang Z."/>
            <person name="Spallek T."/>
            <person name="Conn C.E."/>
            <person name="Ichihashi Y."/>
            <person name="Cheong K."/>
            <person name="Cui S."/>
            <person name="Der J.P."/>
            <person name="Gundlach H."/>
            <person name="Jiao Y."/>
            <person name="Hori C."/>
            <person name="Ishida J.K."/>
            <person name="Kasahara H."/>
            <person name="Kiba T."/>
            <person name="Kim M.S."/>
            <person name="Koo N."/>
            <person name="Laohavisit A."/>
            <person name="Lee Y.H."/>
            <person name="Lumba S."/>
            <person name="McCourt P."/>
            <person name="Mortimer J.C."/>
            <person name="Mutuku J.M."/>
            <person name="Nomura T."/>
            <person name="Sasaki-Sekimoto Y."/>
            <person name="Seto Y."/>
            <person name="Wang Y."/>
            <person name="Wakatake T."/>
            <person name="Sakakibara H."/>
            <person name="Demura T."/>
            <person name="Yamaguchi S."/>
            <person name="Yoneyama K."/>
            <person name="Manabe R.I."/>
            <person name="Nelson D.C."/>
            <person name="Schulman A.H."/>
            <person name="Timko M.P."/>
            <person name="dePamphilis C.W."/>
            <person name="Choi D."/>
            <person name="Shirasu K."/>
        </authorList>
    </citation>
    <scope>NUCLEOTIDE SEQUENCE [LARGE SCALE GENOMIC DNA]</scope>
    <source>
        <strain evidence="2">cv. UVA1</strain>
    </source>
</reference>
<proteinExistence type="predicted"/>
<evidence type="ECO:0000313" key="2">
    <source>
        <dbReference type="Proteomes" id="UP000325081"/>
    </source>
</evidence>
<keyword evidence="1" id="KW-0378">Hydrolase</keyword>
<dbReference type="Proteomes" id="UP000325081">
    <property type="component" value="Unassembled WGS sequence"/>
</dbReference>
<keyword evidence="2" id="KW-1185">Reference proteome</keyword>
<gene>
    <name evidence="1" type="ORF">STAS_29943</name>
</gene>
<sequence>MSFCIFSSAFALFSSSFLYKQRTLEELKQGNRKKPLGIGLLNLLLFPAVDHHILPFEPVIDLRNFRVLPRAYLRLHLFLLHSLHRRDFPRGPHHWIAAVWHDG</sequence>
<protein>
    <submittedName>
        <fullName evidence="1">Ubiquitin C-terminal hydrolases superfamily protein</fullName>
    </submittedName>
</protein>